<dbReference type="PROSITE" id="PS51257">
    <property type="entry name" value="PROKAR_LIPOPROTEIN"/>
    <property type="match status" value="1"/>
</dbReference>
<evidence type="ECO:0000256" key="1">
    <source>
        <dbReference type="ARBA" id="ARBA00008814"/>
    </source>
</evidence>
<comment type="similarity">
    <text evidence="1">Belongs to the bacterial solute-binding protein 8 family.</text>
</comment>
<dbReference type="Pfam" id="PF01497">
    <property type="entry name" value="Peripla_BP_2"/>
    <property type="match status" value="1"/>
</dbReference>
<evidence type="ECO:0000313" key="3">
    <source>
        <dbReference type="EMBL" id="MDW2796780.1"/>
    </source>
</evidence>
<sequence length="318" mass="35692">MNFRLMNITVLIMILTSLLSGCTARIVTVARNETEDQTGYYQFTDALGQEIRVKNPQRVVALMGSFADTWQKAGGELCGVTEDAFEERGLVLPENVISVGMYNSPNLENIIALNPDLVILSSETKEHTALKEAFNQAGITAAYFNVTYFEDYLSMLRICTEITGREDLYKKNGLDTKQKIEDVIKKSIPGSSPRVLFLITYSGGVVAKNSECMTGRMLRDLGCINLADENKSLLKEFSMEAIIKEDPDYIFVVPMGNDEAQANKNLKESIENNPAWNGLKAVQNQHYILLSKEKFLYKPNEKWGESYDYLSEILSGSR</sequence>
<dbReference type="RefSeq" id="WP_318063044.1">
    <property type="nucleotide sequence ID" value="NZ_JAWONS010000099.1"/>
</dbReference>
<organism evidence="3 4">
    <name type="scientific">Clostridium boliviensis</name>
    <dbReference type="NCBI Taxonomy" id="318465"/>
    <lineage>
        <taxon>Bacteria</taxon>
        <taxon>Bacillati</taxon>
        <taxon>Bacillota</taxon>
        <taxon>Clostridia</taxon>
        <taxon>Eubacteriales</taxon>
        <taxon>Clostridiaceae</taxon>
        <taxon>Clostridium</taxon>
    </lineage>
</organism>
<dbReference type="PANTHER" id="PTHR30535">
    <property type="entry name" value="VITAMIN B12-BINDING PROTEIN"/>
    <property type="match status" value="1"/>
</dbReference>
<protein>
    <submittedName>
        <fullName evidence="3">ABC transporter substrate-binding protein</fullName>
    </submittedName>
</protein>
<evidence type="ECO:0000313" key="4">
    <source>
        <dbReference type="Proteomes" id="UP001276854"/>
    </source>
</evidence>
<proteinExistence type="inferred from homology"/>
<gene>
    <name evidence="3" type="ORF">RZO55_04200</name>
</gene>
<comment type="caution">
    <text evidence="3">The sequence shown here is derived from an EMBL/GenBank/DDBJ whole genome shotgun (WGS) entry which is preliminary data.</text>
</comment>
<dbReference type="EMBL" id="JAWONS010000099">
    <property type="protein sequence ID" value="MDW2796780.1"/>
    <property type="molecule type" value="Genomic_DNA"/>
</dbReference>
<dbReference type="PROSITE" id="PS50983">
    <property type="entry name" value="FE_B12_PBP"/>
    <property type="match status" value="1"/>
</dbReference>
<dbReference type="Proteomes" id="UP001276854">
    <property type="component" value="Unassembled WGS sequence"/>
</dbReference>
<name>A0ABU4GGN0_9CLOT</name>
<reference evidence="3 4" key="1">
    <citation type="submission" date="2023-10" db="EMBL/GenBank/DDBJ databases">
        <title>A novel Glycoside Hydrolase 43-Like Enzyme from Clostrdium boliviensis is an Endo-xylanase, and a Candidate for Xylooligosaccharides Production from Different Xylan Substrates.</title>
        <authorList>
            <person name="Alvarez M.T."/>
            <person name="Rocabado-Villegas L.R."/>
            <person name="Salas-Veizaga D.M."/>
            <person name="Linares-Pasten J.A."/>
            <person name="Gudmundsdottir E.E."/>
            <person name="Hreggvidsson G.O."/>
            <person name="Adlercreutz P."/>
            <person name="Nordberg Karlsson E."/>
        </authorList>
    </citation>
    <scope>NUCLEOTIDE SEQUENCE [LARGE SCALE GENOMIC DNA]</scope>
    <source>
        <strain evidence="3 4">E-1</strain>
    </source>
</reference>
<accession>A0ABU4GGN0</accession>
<keyword evidence="4" id="KW-1185">Reference proteome</keyword>
<dbReference type="InterPro" id="IPR002491">
    <property type="entry name" value="ABC_transptr_periplasmic_BD"/>
</dbReference>
<dbReference type="SUPFAM" id="SSF53807">
    <property type="entry name" value="Helical backbone' metal receptor"/>
    <property type="match status" value="1"/>
</dbReference>
<dbReference type="Gene3D" id="3.40.50.1980">
    <property type="entry name" value="Nitrogenase molybdenum iron protein domain"/>
    <property type="match status" value="2"/>
</dbReference>
<dbReference type="InterPro" id="IPR050902">
    <property type="entry name" value="ABC_Transporter_SBP"/>
</dbReference>
<feature type="domain" description="Fe/B12 periplasmic-binding" evidence="2">
    <location>
        <begin position="58"/>
        <end position="318"/>
    </location>
</feature>
<evidence type="ECO:0000259" key="2">
    <source>
        <dbReference type="PROSITE" id="PS50983"/>
    </source>
</evidence>
<dbReference type="PANTHER" id="PTHR30535:SF34">
    <property type="entry name" value="MOLYBDATE-BINDING PROTEIN MOLA"/>
    <property type="match status" value="1"/>
</dbReference>